<protein>
    <recommendedName>
        <fullName evidence="2">Deacetylase sirtuin-type domain-containing protein</fullName>
    </recommendedName>
</protein>
<dbReference type="AlphaFoldDB" id="X1QFM2"/>
<comment type="caution">
    <text evidence="1">The sequence shown here is derived from an EMBL/GenBank/DDBJ whole genome shotgun (WGS) entry which is preliminary data.</text>
</comment>
<evidence type="ECO:0008006" key="2">
    <source>
        <dbReference type="Google" id="ProtNLM"/>
    </source>
</evidence>
<feature type="non-terminal residue" evidence="1">
    <location>
        <position position="47"/>
    </location>
</feature>
<sequence>MSIFCNIDEIVETIRSNNEVGRKCTLLIGAGCSESAGVPTAQGFVEL</sequence>
<gene>
    <name evidence="1" type="ORF">S06H3_59978</name>
</gene>
<dbReference type="EMBL" id="BARV01039058">
    <property type="protein sequence ID" value="GAI53611.1"/>
    <property type="molecule type" value="Genomic_DNA"/>
</dbReference>
<evidence type="ECO:0000313" key="1">
    <source>
        <dbReference type="EMBL" id="GAI53611.1"/>
    </source>
</evidence>
<name>X1QFM2_9ZZZZ</name>
<organism evidence="1">
    <name type="scientific">marine sediment metagenome</name>
    <dbReference type="NCBI Taxonomy" id="412755"/>
    <lineage>
        <taxon>unclassified sequences</taxon>
        <taxon>metagenomes</taxon>
        <taxon>ecological metagenomes</taxon>
    </lineage>
</organism>
<reference evidence="1" key="1">
    <citation type="journal article" date="2014" name="Front. Microbiol.">
        <title>High frequency of phylogenetically diverse reductive dehalogenase-homologous genes in deep subseafloor sedimentary metagenomes.</title>
        <authorList>
            <person name="Kawai M."/>
            <person name="Futagami T."/>
            <person name="Toyoda A."/>
            <person name="Takaki Y."/>
            <person name="Nishi S."/>
            <person name="Hori S."/>
            <person name="Arai W."/>
            <person name="Tsubouchi T."/>
            <person name="Morono Y."/>
            <person name="Uchiyama I."/>
            <person name="Ito T."/>
            <person name="Fujiyama A."/>
            <person name="Inagaki F."/>
            <person name="Takami H."/>
        </authorList>
    </citation>
    <scope>NUCLEOTIDE SEQUENCE</scope>
    <source>
        <strain evidence="1">Expedition CK06-06</strain>
    </source>
</reference>
<accession>X1QFM2</accession>
<proteinExistence type="predicted"/>